<accession>A0ABQ3HFW6</accession>
<comment type="caution">
    <text evidence="1">The sequence shown here is derived from an EMBL/GenBank/DDBJ whole genome shotgun (WGS) entry which is preliminary data.</text>
</comment>
<dbReference type="RefSeq" id="WP_189354579.1">
    <property type="nucleotide sequence ID" value="NZ_BMYP01000048.1"/>
</dbReference>
<gene>
    <name evidence="1" type="ORF">GCM10011419_27170</name>
</gene>
<sequence>MTLPSEDLSAHTVVLPTQLTGPVRYDWLAQAAQVAGRTKGLHLACALAWLAALHARPDVPLTRRTMARWSLSRDIVGKALATLREHGLVLTWAAPGRARIVVLTEPGSSTPLAIA</sequence>
<keyword evidence="2" id="KW-1185">Reference proteome</keyword>
<reference evidence="2" key="1">
    <citation type="journal article" date="2019" name="Int. J. Syst. Evol. Microbiol.">
        <title>The Global Catalogue of Microorganisms (GCM) 10K type strain sequencing project: providing services to taxonomists for standard genome sequencing and annotation.</title>
        <authorList>
            <consortium name="The Broad Institute Genomics Platform"/>
            <consortium name="The Broad Institute Genome Sequencing Center for Infectious Disease"/>
            <person name="Wu L."/>
            <person name="Ma J."/>
        </authorList>
    </citation>
    <scope>NUCLEOTIDE SEQUENCE [LARGE SCALE GENOMIC DNA]</scope>
    <source>
        <strain evidence="2">KCTC 23713</strain>
    </source>
</reference>
<evidence type="ECO:0000313" key="2">
    <source>
        <dbReference type="Proteomes" id="UP000662678"/>
    </source>
</evidence>
<proteinExistence type="predicted"/>
<protein>
    <recommendedName>
        <fullName evidence="3">Helix-turn-helix domain-containing protein</fullName>
    </recommendedName>
</protein>
<name>A0ABQ3HFW6_9NEIS</name>
<evidence type="ECO:0008006" key="3">
    <source>
        <dbReference type="Google" id="ProtNLM"/>
    </source>
</evidence>
<dbReference type="Proteomes" id="UP000662678">
    <property type="component" value="Unassembled WGS sequence"/>
</dbReference>
<evidence type="ECO:0000313" key="1">
    <source>
        <dbReference type="EMBL" id="GHD81371.1"/>
    </source>
</evidence>
<dbReference type="EMBL" id="BMYP01000048">
    <property type="protein sequence ID" value="GHD81371.1"/>
    <property type="molecule type" value="Genomic_DNA"/>
</dbReference>
<organism evidence="1 2">
    <name type="scientific">Vogesella fluminis</name>
    <dbReference type="NCBI Taxonomy" id="1069161"/>
    <lineage>
        <taxon>Bacteria</taxon>
        <taxon>Pseudomonadati</taxon>
        <taxon>Pseudomonadota</taxon>
        <taxon>Betaproteobacteria</taxon>
        <taxon>Neisseriales</taxon>
        <taxon>Chromobacteriaceae</taxon>
        <taxon>Vogesella</taxon>
    </lineage>
</organism>